<dbReference type="Proteomes" id="UP000552038">
    <property type="component" value="Unassembled WGS sequence"/>
</dbReference>
<dbReference type="RefSeq" id="WP_171420072.1">
    <property type="nucleotide sequence ID" value="NZ_JABFOR010000085.1"/>
</dbReference>
<name>A0AAP7A1V4_PAEAL</name>
<organism evidence="1 2">
    <name type="scientific">Paenibacillus alvei</name>
    <name type="common">Bacillus alvei</name>
    <dbReference type="NCBI Taxonomy" id="44250"/>
    <lineage>
        <taxon>Bacteria</taxon>
        <taxon>Bacillati</taxon>
        <taxon>Bacillota</taxon>
        <taxon>Bacilli</taxon>
        <taxon>Bacillales</taxon>
        <taxon>Paenibacillaceae</taxon>
        <taxon>Paenibacillus</taxon>
    </lineage>
</organism>
<evidence type="ECO:0008006" key="3">
    <source>
        <dbReference type="Google" id="ProtNLM"/>
    </source>
</evidence>
<evidence type="ECO:0000313" key="2">
    <source>
        <dbReference type="Proteomes" id="UP000552038"/>
    </source>
</evidence>
<evidence type="ECO:0000313" key="1">
    <source>
        <dbReference type="EMBL" id="NOJ74148.1"/>
    </source>
</evidence>
<protein>
    <recommendedName>
        <fullName evidence="3">DUF4347 domain-containing protein</fullName>
    </recommendedName>
</protein>
<accession>A0AAP7A1V4</accession>
<proteinExistence type="predicted"/>
<dbReference type="EMBL" id="JABFOR010000085">
    <property type="protein sequence ID" value="NOJ74148.1"/>
    <property type="molecule type" value="Genomic_DNA"/>
</dbReference>
<gene>
    <name evidence="1" type="ORF">HMI46_26965</name>
</gene>
<dbReference type="AlphaFoldDB" id="A0AAP7A1V4"/>
<comment type="caution">
    <text evidence="1">The sequence shown here is derived from an EMBL/GenBank/DDBJ whole genome shotgun (WGS) entry which is preliminary data.</text>
</comment>
<reference evidence="1 2" key="1">
    <citation type="submission" date="2020-05" db="EMBL/GenBank/DDBJ databases">
        <title>Whole genome sequencing and identification of novel metabolites from Paenibacillus alvei strain JR949.</title>
        <authorList>
            <person name="Rajendhran J."/>
            <person name="Sree Pranav P."/>
            <person name="Mahalakshmi B."/>
            <person name="Karthikeyan R."/>
        </authorList>
    </citation>
    <scope>NUCLEOTIDE SEQUENCE [LARGE SCALE GENOMIC DNA]</scope>
    <source>
        <strain evidence="1 2">JR949</strain>
    </source>
</reference>
<sequence>MFSHGLRGEIPLGYNYSSSYNQNLTITKASINNINGKAFDNPISWFYSCNTGTGGSKSFAKAWANLVGGTTWAYEGKTTYQYMMYPREYFTWNAKINRLFAGKWADYAEFVELARESYKFSRTGSVRYPEAGSGATLLKFTR</sequence>